<dbReference type="RefSeq" id="WP_132300702.1">
    <property type="nucleotide sequence ID" value="NZ_CP170642.1"/>
</dbReference>
<evidence type="ECO:0000256" key="2">
    <source>
        <dbReference type="ARBA" id="ARBA00008255"/>
    </source>
</evidence>
<accession>A0A4R1L2U4</accession>
<evidence type="ECO:0000256" key="1">
    <source>
        <dbReference type="ARBA" id="ARBA00004429"/>
    </source>
</evidence>
<evidence type="ECO:0000256" key="3">
    <source>
        <dbReference type="ARBA" id="ARBA00022475"/>
    </source>
</evidence>
<dbReference type="InterPro" id="IPR006507">
    <property type="entry name" value="UPF0283"/>
</dbReference>
<name>A0A4R1L2U4_9PAST</name>
<dbReference type="InterPro" id="IPR021147">
    <property type="entry name" value="DUF697"/>
</dbReference>
<evidence type="ECO:0000256" key="4">
    <source>
        <dbReference type="ARBA" id="ARBA00022519"/>
    </source>
</evidence>
<sequence>MNDKIIFDDIQQTEQAQFFQAKQEFNQENVEIEIDQEPLEGELLDEKFEQAIGAKSNWWTRALMIVFSLLLIAIVAQSIQWMLDTWQQHQWIYFVFALVSFFVVVLGLTAIGKEFLRLRNLRQHLLMQKQSADWQMEPSKSAVQFSQDLSNEESQQFCLNVAKAMQLDLEHPTIVQWQKQLSESHHAQEVGFLFSQTVMQPFDKKAKQLITKNAIESAVVIAVSPLAVVDTFFMAWRNIRLINQIARLYGIELGYFSRLRLMKLVLMNMALTGATELIQEVGMDWLSQDVMAKLSARVGQGIGAGLLTARLGIKTMEFCRPLAFQKGEKPRLSHIHREVLSHLKSTVLNTSKITKKEKL</sequence>
<evidence type="ECO:0000313" key="10">
    <source>
        <dbReference type="Proteomes" id="UP000295496"/>
    </source>
</evidence>
<keyword evidence="3 8" id="KW-1003">Cell membrane</keyword>
<evidence type="ECO:0000313" key="9">
    <source>
        <dbReference type="EMBL" id="TCK70489.1"/>
    </source>
</evidence>
<comment type="similarity">
    <text evidence="2 8">Belongs to the UPF0283 family.</text>
</comment>
<dbReference type="NCBIfam" id="TIGR01620">
    <property type="entry name" value="hyp_HI0043"/>
    <property type="match status" value="1"/>
</dbReference>
<dbReference type="PANTHER" id="PTHR39342:SF1">
    <property type="entry name" value="UPF0283 MEMBRANE PROTEIN YCJF"/>
    <property type="match status" value="1"/>
</dbReference>
<evidence type="ECO:0000256" key="7">
    <source>
        <dbReference type="ARBA" id="ARBA00023136"/>
    </source>
</evidence>
<keyword evidence="10" id="KW-1185">Reference proteome</keyword>
<dbReference type="AlphaFoldDB" id="A0A4R1L2U4"/>
<keyword evidence="5 8" id="KW-0812">Transmembrane</keyword>
<protein>
    <recommendedName>
        <fullName evidence="8">UPF0283 membrane protein EV692_0765</fullName>
    </recommendedName>
</protein>
<comment type="caution">
    <text evidence="9">The sequence shown here is derived from an EMBL/GenBank/DDBJ whole genome shotgun (WGS) entry which is preliminary data.</text>
</comment>
<gene>
    <name evidence="9" type="ORF">EV692_0765</name>
</gene>
<proteinExistence type="inferred from homology"/>
<keyword evidence="7 8" id="KW-0472">Membrane</keyword>
<evidence type="ECO:0000256" key="8">
    <source>
        <dbReference type="HAMAP-Rule" id="MF_01085"/>
    </source>
</evidence>
<dbReference type="GO" id="GO:0005886">
    <property type="term" value="C:plasma membrane"/>
    <property type="evidence" value="ECO:0007669"/>
    <property type="project" value="UniProtKB-SubCell"/>
</dbReference>
<feature type="transmembrane region" description="Helical" evidence="8">
    <location>
        <begin position="91"/>
        <end position="112"/>
    </location>
</feature>
<dbReference type="Proteomes" id="UP000295496">
    <property type="component" value="Unassembled WGS sequence"/>
</dbReference>
<dbReference type="EMBL" id="SMGJ01000002">
    <property type="protein sequence ID" value="TCK70489.1"/>
    <property type="molecule type" value="Genomic_DNA"/>
</dbReference>
<dbReference type="HAMAP" id="MF_01085">
    <property type="entry name" value="UPF0283"/>
    <property type="match status" value="1"/>
</dbReference>
<feature type="transmembrane region" description="Helical" evidence="8">
    <location>
        <begin position="58"/>
        <end position="79"/>
    </location>
</feature>
<feature type="transmembrane region" description="Helical" evidence="8">
    <location>
        <begin position="214"/>
        <end position="236"/>
    </location>
</feature>
<reference evidence="9 10" key="1">
    <citation type="submission" date="2019-03" db="EMBL/GenBank/DDBJ databases">
        <title>Genomic Encyclopedia of Type Strains, Phase IV (KMG-IV): sequencing the most valuable type-strain genomes for metagenomic binning, comparative biology and taxonomic classification.</title>
        <authorList>
            <person name="Goeker M."/>
        </authorList>
    </citation>
    <scope>NUCLEOTIDE SEQUENCE [LARGE SCALE GENOMIC DNA]</scope>
    <source>
        <strain evidence="9 10">DSM 10053</strain>
    </source>
</reference>
<evidence type="ECO:0000256" key="6">
    <source>
        <dbReference type="ARBA" id="ARBA00022989"/>
    </source>
</evidence>
<organism evidence="9 10">
    <name type="scientific">Lonepinella koalarum</name>
    <dbReference type="NCBI Taxonomy" id="53417"/>
    <lineage>
        <taxon>Bacteria</taxon>
        <taxon>Pseudomonadati</taxon>
        <taxon>Pseudomonadota</taxon>
        <taxon>Gammaproteobacteria</taxon>
        <taxon>Pasteurellales</taxon>
        <taxon>Pasteurellaceae</taxon>
        <taxon>Lonepinella</taxon>
    </lineage>
</organism>
<keyword evidence="6 8" id="KW-1133">Transmembrane helix</keyword>
<dbReference type="Pfam" id="PF05128">
    <property type="entry name" value="DUF697"/>
    <property type="match status" value="1"/>
</dbReference>
<dbReference type="PANTHER" id="PTHR39342">
    <property type="entry name" value="UPF0283 MEMBRANE PROTEIN YCJF"/>
    <property type="match status" value="1"/>
</dbReference>
<keyword evidence="4" id="KW-0997">Cell inner membrane</keyword>
<evidence type="ECO:0000256" key="5">
    <source>
        <dbReference type="ARBA" id="ARBA00022692"/>
    </source>
</evidence>
<comment type="subcellular location">
    <subcellularLocation>
        <location evidence="1">Cell inner membrane</location>
        <topology evidence="1">Multi-pass membrane protein</topology>
    </subcellularLocation>
    <subcellularLocation>
        <location evidence="8">Cell membrane</location>
        <topology evidence="8">Multi-pass membrane protein</topology>
    </subcellularLocation>
</comment>